<dbReference type="VEuPathDB" id="AmoebaDB:EIN_484750"/>
<dbReference type="SUPFAM" id="SSF81837">
    <property type="entry name" value="BEACH domain"/>
    <property type="match status" value="1"/>
</dbReference>
<feature type="domain" description="BEACH" evidence="1">
    <location>
        <begin position="1277"/>
        <end position="1558"/>
    </location>
</feature>
<dbReference type="SUPFAM" id="SSF50978">
    <property type="entry name" value="WD40 repeat-like"/>
    <property type="match status" value="1"/>
</dbReference>
<dbReference type="InterPro" id="IPR050865">
    <property type="entry name" value="BEACH_Domain"/>
</dbReference>
<accession>A0A0A1UAC2</accession>
<proteinExistence type="predicted"/>
<evidence type="ECO:0000313" key="4">
    <source>
        <dbReference type="Proteomes" id="UP000014680"/>
    </source>
</evidence>
<dbReference type="InterPro" id="IPR036372">
    <property type="entry name" value="BEACH_dom_sf"/>
</dbReference>
<dbReference type="SUPFAM" id="SSF50729">
    <property type="entry name" value="PH domain-like"/>
    <property type="match status" value="1"/>
</dbReference>
<dbReference type="OrthoDB" id="29306at2759"/>
<dbReference type="InterPro" id="IPR011993">
    <property type="entry name" value="PH-like_dom_sf"/>
</dbReference>
<protein>
    <recommendedName>
        <fullName evidence="5">BEACH domain-containing protein</fullName>
    </recommendedName>
</protein>
<dbReference type="PANTHER" id="PTHR13743:SF112">
    <property type="entry name" value="BEACH DOMAIN-CONTAINING PROTEIN"/>
    <property type="match status" value="1"/>
</dbReference>
<organism evidence="3 4">
    <name type="scientific">Entamoeba invadens IP1</name>
    <dbReference type="NCBI Taxonomy" id="370355"/>
    <lineage>
        <taxon>Eukaryota</taxon>
        <taxon>Amoebozoa</taxon>
        <taxon>Evosea</taxon>
        <taxon>Archamoebae</taxon>
        <taxon>Mastigamoebida</taxon>
        <taxon>Entamoebidae</taxon>
        <taxon>Entamoeba</taxon>
    </lineage>
</organism>
<dbReference type="OMA" id="CIDINGY"/>
<dbReference type="Pfam" id="PF02138">
    <property type="entry name" value="Beach"/>
    <property type="match status" value="1"/>
</dbReference>
<dbReference type="Pfam" id="PF14844">
    <property type="entry name" value="PH_BEACH"/>
    <property type="match status" value="1"/>
</dbReference>
<dbReference type="InterPro" id="IPR000409">
    <property type="entry name" value="BEACH_dom"/>
</dbReference>
<evidence type="ECO:0000259" key="1">
    <source>
        <dbReference type="PROSITE" id="PS50197"/>
    </source>
</evidence>
<dbReference type="RefSeq" id="XP_004255904.1">
    <property type="nucleotide sequence ID" value="XM_004255856.1"/>
</dbReference>
<dbReference type="InterPro" id="IPR023362">
    <property type="entry name" value="PH-BEACH_dom"/>
</dbReference>
<reference evidence="3 4" key="1">
    <citation type="submission" date="2012-10" db="EMBL/GenBank/DDBJ databases">
        <authorList>
            <person name="Zafar N."/>
            <person name="Inman J."/>
            <person name="Hall N."/>
            <person name="Lorenzi H."/>
            <person name="Caler E."/>
        </authorList>
    </citation>
    <scope>NUCLEOTIDE SEQUENCE [LARGE SCALE GENOMIC DNA]</scope>
    <source>
        <strain evidence="3 4">IP1</strain>
    </source>
</reference>
<evidence type="ECO:0008006" key="5">
    <source>
        <dbReference type="Google" id="ProtNLM"/>
    </source>
</evidence>
<dbReference type="EMBL" id="KB206670">
    <property type="protein sequence ID" value="ELP89133.1"/>
    <property type="molecule type" value="Genomic_DNA"/>
</dbReference>
<sequence>MSDDATSSFSVGIPYFCGQVYDPLIPIDSFVYTIHGDLLTLLEKVQSQTEEQIYHTLNCILKNPINCDYLKPEVLLLIIHRLKDGVSDRTAFHMIDVLCRKISSYFDNDLFESFLSLYSSISSTRALQLTQSISTTLLKRNNPRIYYEFTGFNTYISTVLSIHHFPETSAVYHTKFKMTKYVQHTTPIVFSFCSNSFGIKLLISSSSKLIIETDVPLTKTDTSPSPRSSLFSPKSRTSFKEKVAQQNYSMAMMKKIETDIKVLPDTWHSIFIIHTNDNALQFVCNEKTSEKFFLPYPSIHDDSVFLLQIAGSSDEVGKNFIGDVTGFQLFFNSSSVSEVNKLQLNEVVFDNETEKCLALQVSPLRSMMIGDRAFFKKVTSVVNQAINSNKVSVCSYSVSSNFSPIFAISNLRIDDMVLRVGGLVQFFSILNFGFDSDKYNQLNTPALFQLLSSIFKQNDQLRSQCEEMRFYNIILQYILSVQNKDMGCAIDFISICVRLFTNNLNEDLKKVAIRYMFDVDNWIGSKDCLYYPDILSKMIPPTTCLTNDVFKYITYEQMVTYIIANAESMACTDKSIWLGIKCRFIQFCVDLVIRSDIKKFVEICITILQTNENTPITILLLFALLCILCNTTQPPQSLKTCTQLFIHFLNSNVIEVFIFSLKILFILCGESEQVISIARDVFPKTNLSLEVFEAVIECSTGIIKSELSQGIRLENVTLMKYSTLFVEYFFITLNGIMESTTKEELTPILLKDVSTCDLDHPVFMALSKYVGWEQPLFLLVEFFYNKQMDTEKNMVIKIIVKILINSFKVYNTVYITTLVIKMEQLFPKWKDAYHIVFSFFSEFLKHKPFELTEKGILILECGMFISQITCGMCNYGKMANTFFFEEQFALISSFFEGLKKDDLVGEFVTAKNRNDNLYPMYYSFFINLILSHLRALSFKNVTDVKKYTNMFDLLCAIFKLVPPKRNNVFFIDWFVFYSTTFLNTLTLPQVDKDVLKLIQLNMFSAIKNFEVQNETLFESALNLRQQLLGEIPLDFSTIDSVDKFTDILNEAYHTITSMIGVERMVFDNYNTKTVEFKRVTQTKIPPKVIDNTPIDVTRLYNDILAFKEKEYHRFKKIQNRFSKPRNLPCKAFYLKGFNNPLKPIFLVKSADISDVVSLNDKFCVEFDLVKDITLPLNAELSTGCIVVFIDEYQQGTFFLHHNRINIKTKTKWIEQELSEIVCIVLRKFRETESACELFTTDNKPLFIAFSSQQICQNICKTLTQLSLDLKVSLSLVNSSSKIFASENYMKDWVDAKISTFEYLCILNFFAGRSFVDISQYYIFPWVTFSFNKSFNYVYNNTDVMRNFSEPMCALYEDFHDKNFYKYGPLPATAVPLYLSQLQPFGVLQSIFNANLMSTNNLYTENSTLNFDYKNIHYSPLNNINDISKPRFCFEAIPEFYSCSPLFTNEKNDTEKIKFNTEFAKNQKQFVLFHRMLLESPAVSKKINEWFDLIFGKKMKDKTYPENACKNTPRKMSQLVGVSPQMLFKTHPKRKLSFDYTILVEEMQKENRVLKDLKRNLEYENIVENANDICVMNSSITCVTKDTLSTFSLKTKKLRKCVSDPCTLQDVRKMYFTDDDDEIGVLVYSIGCQNVIVYYRDLKIELHTTTGNIMSLDMKELSDAMTYQVVVGTFSGILEVFTLKIDRDTKTLKTTKNSEILVSPHPITKLVYVPTQNFVAVKSGEQISVVSTVTKKVLQQHDEKEVLYISASGNGNIYYIKHESDSLFCVFSDINGVITDKVPIRESVVSLDCVSCSLIDYVLVATLDKVLIFFNTYASPILLHTITFGMSYPKIKIKAIVTQPASVSTSLVENWFFYVKGVYQDNSVLLRCYTLDDVKLVAL</sequence>
<dbReference type="SMART" id="SM01026">
    <property type="entry name" value="Beach"/>
    <property type="match status" value="1"/>
</dbReference>
<dbReference type="PROSITE" id="PS51783">
    <property type="entry name" value="PH_BEACH"/>
    <property type="match status" value="1"/>
</dbReference>
<dbReference type="PROSITE" id="PS50197">
    <property type="entry name" value="BEACH"/>
    <property type="match status" value="1"/>
</dbReference>
<feature type="domain" description="BEACH-type PH" evidence="2">
    <location>
        <begin position="1167"/>
        <end position="1263"/>
    </location>
</feature>
<dbReference type="KEGG" id="eiv:EIN_484750"/>
<dbReference type="InterPro" id="IPR036322">
    <property type="entry name" value="WD40_repeat_dom_sf"/>
</dbReference>
<evidence type="ECO:0000259" key="2">
    <source>
        <dbReference type="PROSITE" id="PS51783"/>
    </source>
</evidence>
<keyword evidence="4" id="KW-1185">Reference proteome</keyword>
<name>A0A0A1UAC2_ENTIV</name>
<dbReference type="PANTHER" id="PTHR13743">
    <property type="entry name" value="BEIGE/BEACH-RELATED"/>
    <property type="match status" value="1"/>
</dbReference>
<gene>
    <name evidence="3" type="ORF">EIN_484750</name>
</gene>
<dbReference type="Proteomes" id="UP000014680">
    <property type="component" value="Unassembled WGS sequence"/>
</dbReference>
<dbReference type="Gene3D" id="1.10.1540.10">
    <property type="entry name" value="BEACH domain"/>
    <property type="match status" value="1"/>
</dbReference>
<dbReference type="GeneID" id="14888223"/>
<dbReference type="Gene3D" id="2.30.29.30">
    <property type="entry name" value="Pleckstrin-homology domain (PH domain)/Phosphotyrosine-binding domain (PTB)"/>
    <property type="match status" value="1"/>
</dbReference>
<evidence type="ECO:0000313" key="3">
    <source>
        <dbReference type="EMBL" id="ELP89133.1"/>
    </source>
</evidence>